<evidence type="ECO:0000313" key="3">
    <source>
        <dbReference type="Proteomes" id="UP000179642"/>
    </source>
</evidence>
<evidence type="ECO:0000256" key="1">
    <source>
        <dbReference type="SAM" id="Phobius"/>
    </source>
</evidence>
<keyword evidence="1" id="KW-0472">Membrane</keyword>
<reference evidence="2 3" key="1">
    <citation type="submission" date="2016-10" db="EMBL/GenBank/DDBJ databases">
        <title>Genome sequence of Streptomyces sp. MUSC 1.</title>
        <authorList>
            <person name="Lee L.-H."/>
            <person name="Ser H.-L."/>
            <person name="Law J.W.-F."/>
        </authorList>
    </citation>
    <scope>NUCLEOTIDE SEQUENCE [LARGE SCALE GENOMIC DNA]</scope>
    <source>
        <strain evidence="2 3">MUSC 1</strain>
    </source>
</reference>
<dbReference type="RefSeq" id="WP_143079120.1">
    <property type="nucleotide sequence ID" value="NZ_MLYO01000046.1"/>
</dbReference>
<dbReference type="Proteomes" id="UP000179642">
    <property type="component" value="Unassembled WGS sequence"/>
</dbReference>
<evidence type="ECO:0000313" key="2">
    <source>
        <dbReference type="EMBL" id="OIK01029.1"/>
    </source>
</evidence>
<dbReference type="EMBL" id="MLYO01000046">
    <property type="protein sequence ID" value="OIK01029.1"/>
    <property type="molecule type" value="Genomic_DNA"/>
</dbReference>
<accession>A0A1S2Q4G5</accession>
<dbReference type="AlphaFoldDB" id="A0A1S2Q4G5"/>
<keyword evidence="3" id="KW-1185">Reference proteome</keyword>
<gene>
    <name evidence="2" type="ORF">BIV23_26800</name>
</gene>
<proteinExistence type="predicted"/>
<keyword evidence="1" id="KW-0812">Transmembrane</keyword>
<name>A0A1S2Q4G5_9ACTN</name>
<sequence length="69" mass="7193">MTEESVAADVGDLRAVEAVTASAALVLVLVLVLGLGSVGSAVRVLPADGLGVVVRRWWPGRARCRPWTP</sequence>
<protein>
    <submittedName>
        <fullName evidence="2">Uncharacterized protein</fullName>
    </submittedName>
</protein>
<comment type="caution">
    <text evidence="2">The sequence shown here is derived from an EMBL/GenBank/DDBJ whole genome shotgun (WGS) entry which is preliminary data.</text>
</comment>
<keyword evidence="1" id="KW-1133">Transmembrane helix</keyword>
<organism evidence="2 3">
    <name type="scientific">Streptomyces monashensis</name>
    <dbReference type="NCBI Taxonomy" id="1678012"/>
    <lineage>
        <taxon>Bacteria</taxon>
        <taxon>Bacillati</taxon>
        <taxon>Actinomycetota</taxon>
        <taxon>Actinomycetes</taxon>
        <taxon>Kitasatosporales</taxon>
        <taxon>Streptomycetaceae</taxon>
        <taxon>Streptomyces</taxon>
    </lineage>
</organism>
<feature type="transmembrane region" description="Helical" evidence="1">
    <location>
        <begin position="20"/>
        <end position="45"/>
    </location>
</feature>